<organism evidence="2 3">
    <name type="scientific">Loa loa</name>
    <name type="common">Eye worm</name>
    <name type="synonym">Filaria loa</name>
    <dbReference type="NCBI Taxonomy" id="7209"/>
    <lineage>
        <taxon>Eukaryota</taxon>
        <taxon>Metazoa</taxon>
        <taxon>Ecdysozoa</taxon>
        <taxon>Nematoda</taxon>
        <taxon>Chromadorea</taxon>
        <taxon>Rhabditida</taxon>
        <taxon>Spirurina</taxon>
        <taxon>Spiruromorpha</taxon>
        <taxon>Filarioidea</taxon>
        <taxon>Onchocercidae</taxon>
        <taxon>Loa</taxon>
    </lineage>
</organism>
<evidence type="ECO:0000313" key="2">
    <source>
        <dbReference type="Proteomes" id="UP000095285"/>
    </source>
</evidence>
<reference evidence="2" key="1">
    <citation type="submission" date="2012-04" db="EMBL/GenBank/DDBJ databases">
        <title>The Genome Sequence of Loa loa.</title>
        <authorList>
            <consortium name="The Broad Institute Genome Sequencing Platform"/>
            <consortium name="Broad Institute Genome Sequencing Center for Infectious Disease"/>
            <person name="Nutman T.B."/>
            <person name="Fink D.L."/>
            <person name="Russ C."/>
            <person name="Young S."/>
            <person name="Zeng Q."/>
            <person name="Gargeya S."/>
            <person name="Alvarado L."/>
            <person name="Berlin A."/>
            <person name="Chapman S.B."/>
            <person name="Chen Z."/>
            <person name="Freedman E."/>
            <person name="Gellesch M."/>
            <person name="Goldberg J."/>
            <person name="Griggs A."/>
            <person name="Gujja S."/>
            <person name="Heilman E.R."/>
            <person name="Heiman D."/>
            <person name="Howarth C."/>
            <person name="Mehta T."/>
            <person name="Neiman D."/>
            <person name="Pearson M."/>
            <person name="Roberts A."/>
            <person name="Saif S."/>
            <person name="Shea T."/>
            <person name="Shenoy N."/>
            <person name="Sisk P."/>
            <person name="Stolte C."/>
            <person name="Sykes S."/>
            <person name="White J."/>
            <person name="Yandava C."/>
            <person name="Haas B."/>
            <person name="Henn M.R."/>
            <person name="Nusbaum C."/>
            <person name="Birren B."/>
        </authorList>
    </citation>
    <scope>NUCLEOTIDE SEQUENCE [LARGE SCALE GENOMIC DNA]</scope>
</reference>
<accession>A0A1I7VRU9</accession>
<feature type="chain" id="PRO_5009310232" evidence="1">
    <location>
        <begin position="17"/>
        <end position="99"/>
    </location>
</feature>
<proteinExistence type="predicted"/>
<keyword evidence="1" id="KW-0732">Signal</keyword>
<gene>
    <name evidence="3" type="primary">LOAG_05838</name>
</gene>
<protein>
    <submittedName>
        <fullName evidence="3">Secreted protein</fullName>
    </submittedName>
</protein>
<dbReference type="WBParaSite" id="EN70_5527">
    <property type="protein sequence ID" value="EN70_5527"/>
    <property type="gene ID" value="EN70_5527"/>
</dbReference>
<reference evidence="3" key="2">
    <citation type="submission" date="2016-11" db="UniProtKB">
        <authorList>
            <consortium name="WormBaseParasite"/>
        </authorList>
    </citation>
    <scope>IDENTIFICATION</scope>
</reference>
<keyword evidence="2" id="KW-1185">Reference proteome</keyword>
<feature type="signal peptide" evidence="1">
    <location>
        <begin position="1"/>
        <end position="16"/>
    </location>
</feature>
<name>A0A1I7VRU9_LOALO</name>
<evidence type="ECO:0000256" key="1">
    <source>
        <dbReference type="SAM" id="SignalP"/>
    </source>
</evidence>
<evidence type="ECO:0000313" key="3">
    <source>
        <dbReference type="WBParaSite" id="EN70_5527"/>
    </source>
</evidence>
<dbReference type="Proteomes" id="UP000095285">
    <property type="component" value="Unassembled WGS sequence"/>
</dbReference>
<dbReference type="AlphaFoldDB" id="A0A1I7VRU9"/>
<sequence>MLNHFTLLLIPVTAISLNNLKSNCNCQSSSSSCIRSIHCSNGSSTNSINQRISKKIQLGKLKLNKQEELPIANVKGRKLSRILKRSTKVQSSPVQLLSK</sequence>